<proteinExistence type="predicted"/>
<keyword evidence="3" id="KW-1185">Reference proteome</keyword>
<dbReference type="Proteomes" id="UP000803844">
    <property type="component" value="Unassembled WGS sequence"/>
</dbReference>
<gene>
    <name evidence="2" type="ORF">M406DRAFT_334373</name>
</gene>
<sequence>MPSSDKSQRVLGFDGARKQCLKQAARRGGANRSDRQNQRQTETAQDDKRDKKDKTASRSAKNKAEVDRLIDWCRTPDSAVWDPGRDVGATNAGSYARWATVAAGMRNILAGWCLSVSREEKEEEEKAEDKKMSWFSGRRCNHGRPRALFVQGAVCSMANAVIYR</sequence>
<dbReference type="RefSeq" id="XP_040771733.1">
    <property type="nucleotide sequence ID" value="XM_040920930.1"/>
</dbReference>
<feature type="region of interest" description="Disordered" evidence="1">
    <location>
        <begin position="1"/>
        <end position="65"/>
    </location>
</feature>
<reference evidence="2" key="1">
    <citation type="journal article" date="2020" name="Phytopathology">
        <title>Genome sequence of the chestnut blight fungus Cryphonectria parasitica EP155: A fundamental resource for an archetypical invasive plant pathogen.</title>
        <authorList>
            <person name="Crouch J.A."/>
            <person name="Dawe A."/>
            <person name="Aerts A."/>
            <person name="Barry K."/>
            <person name="Churchill A.C.L."/>
            <person name="Grimwood J."/>
            <person name="Hillman B."/>
            <person name="Milgroom M.G."/>
            <person name="Pangilinan J."/>
            <person name="Smith M."/>
            <person name="Salamov A."/>
            <person name="Schmutz J."/>
            <person name="Yadav J."/>
            <person name="Grigoriev I.V."/>
            <person name="Nuss D."/>
        </authorList>
    </citation>
    <scope>NUCLEOTIDE SEQUENCE</scope>
    <source>
        <strain evidence="2">EP155</strain>
    </source>
</reference>
<evidence type="ECO:0000313" key="3">
    <source>
        <dbReference type="Proteomes" id="UP000803844"/>
    </source>
</evidence>
<organism evidence="2 3">
    <name type="scientific">Cryphonectria parasitica (strain ATCC 38755 / EP155)</name>
    <dbReference type="NCBI Taxonomy" id="660469"/>
    <lineage>
        <taxon>Eukaryota</taxon>
        <taxon>Fungi</taxon>
        <taxon>Dikarya</taxon>
        <taxon>Ascomycota</taxon>
        <taxon>Pezizomycotina</taxon>
        <taxon>Sordariomycetes</taxon>
        <taxon>Sordariomycetidae</taxon>
        <taxon>Diaporthales</taxon>
        <taxon>Cryphonectriaceae</taxon>
        <taxon>Cryphonectria-Endothia species complex</taxon>
        <taxon>Cryphonectria</taxon>
    </lineage>
</organism>
<evidence type="ECO:0000313" key="2">
    <source>
        <dbReference type="EMBL" id="KAF3760754.1"/>
    </source>
</evidence>
<evidence type="ECO:0000256" key="1">
    <source>
        <dbReference type="SAM" id="MobiDB-lite"/>
    </source>
</evidence>
<name>A0A9P4XTK0_CRYP1</name>
<protein>
    <submittedName>
        <fullName evidence="2">Uncharacterized protein</fullName>
    </submittedName>
</protein>
<dbReference type="EMBL" id="MU032352">
    <property type="protein sequence ID" value="KAF3760754.1"/>
    <property type="molecule type" value="Genomic_DNA"/>
</dbReference>
<comment type="caution">
    <text evidence="2">The sequence shown here is derived from an EMBL/GenBank/DDBJ whole genome shotgun (WGS) entry which is preliminary data.</text>
</comment>
<accession>A0A9P4XTK0</accession>
<feature type="compositionally biased region" description="Basic and acidic residues" evidence="1">
    <location>
        <begin position="45"/>
        <end position="65"/>
    </location>
</feature>
<dbReference type="GeneID" id="63838059"/>
<dbReference type="AlphaFoldDB" id="A0A9P4XTK0"/>